<dbReference type="AlphaFoldDB" id="A0A2G9ZJK3"/>
<evidence type="ECO:0000259" key="4">
    <source>
        <dbReference type="PROSITE" id="PS50987"/>
    </source>
</evidence>
<dbReference type="GO" id="GO:0003700">
    <property type="term" value="F:DNA-binding transcription factor activity"/>
    <property type="evidence" value="ECO:0007669"/>
    <property type="project" value="InterPro"/>
</dbReference>
<gene>
    <name evidence="5" type="ORF">COX22_04795</name>
</gene>
<evidence type="ECO:0000256" key="3">
    <source>
        <dbReference type="ARBA" id="ARBA00023163"/>
    </source>
</evidence>
<evidence type="ECO:0000313" key="5">
    <source>
        <dbReference type="EMBL" id="PIP33357.1"/>
    </source>
</evidence>
<reference evidence="5 6" key="1">
    <citation type="submission" date="2017-09" db="EMBL/GenBank/DDBJ databases">
        <title>Depth-based differentiation of microbial function through sediment-hosted aquifers and enrichment of novel symbionts in the deep terrestrial subsurface.</title>
        <authorList>
            <person name="Probst A.J."/>
            <person name="Ladd B."/>
            <person name="Jarett J.K."/>
            <person name="Geller-Mcgrath D.E."/>
            <person name="Sieber C.M."/>
            <person name="Emerson J.B."/>
            <person name="Anantharaman K."/>
            <person name="Thomas B.C."/>
            <person name="Malmstrom R."/>
            <person name="Stieglmeier M."/>
            <person name="Klingl A."/>
            <person name="Woyke T."/>
            <person name="Ryan C.M."/>
            <person name="Banfield J.F."/>
        </authorList>
    </citation>
    <scope>NUCLEOTIDE SEQUENCE [LARGE SCALE GENOMIC DNA]</scope>
    <source>
        <strain evidence="5">CG23_combo_of_CG06-09_8_20_14_all_49_15</strain>
    </source>
</reference>
<accession>A0A2G9ZJK3</accession>
<dbReference type="Proteomes" id="UP000230729">
    <property type="component" value="Unassembled WGS sequence"/>
</dbReference>
<keyword evidence="1" id="KW-0805">Transcription regulation</keyword>
<proteinExistence type="predicted"/>
<dbReference type="EMBL" id="PCSD01000113">
    <property type="protein sequence ID" value="PIP33357.1"/>
    <property type="molecule type" value="Genomic_DNA"/>
</dbReference>
<dbReference type="InterPro" id="IPR051011">
    <property type="entry name" value="Metal_resp_trans_reg"/>
</dbReference>
<dbReference type="SUPFAM" id="SSF46785">
    <property type="entry name" value="Winged helix' DNA-binding domain"/>
    <property type="match status" value="1"/>
</dbReference>
<dbReference type="NCBIfam" id="NF033788">
    <property type="entry name" value="HTH_metalloreg"/>
    <property type="match status" value="1"/>
</dbReference>
<dbReference type="Gene3D" id="1.10.10.10">
    <property type="entry name" value="Winged helix-like DNA-binding domain superfamily/Winged helix DNA-binding domain"/>
    <property type="match status" value="1"/>
</dbReference>
<dbReference type="InterPro" id="IPR036388">
    <property type="entry name" value="WH-like_DNA-bd_sf"/>
</dbReference>
<protein>
    <recommendedName>
        <fullName evidence="4">HTH arsR-type domain-containing protein</fullName>
    </recommendedName>
</protein>
<evidence type="ECO:0000313" key="6">
    <source>
        <dbReference type="Proteomes" id="UP000230729"/>
    </source>
</evidence>
<dbReference type="PANTHER" id="PTHR43132:SF6">
    <property type="entry name" value="HTH-TYPE TRANSCRIPTIONAL REPRESSOR CZRA"/>
    <property type="match status" value="1"/>
</dbReference>
<dbReference type="InterPro" id="IPR036390">
    <property type="entry name" value="WH_DNA-bd_sf"/>
</dbReference>
<dbReference type="SMART" id="SM00418">
    <property type="entry name" value="HTH_ARSR"/>
    <property type="match status" value="1"/>
</dbReference>
<dbReference type="PROSITE" id="PS50987">
    <property type="entry name" value="HTH_ARSR_2"/>
    <property type="match status" value="1"/>
</dbReference>
<keyword evidence="3" id="KW-0804">Transcription</keyword>
<sequence length="100" mass="11738">MDLACRKKKSKDILGQTVDFLKIISEANRLKILCFLRQQEQCVCAIWQFLALPQNLVSHHLKVLKDYGLIGSRKEGTKVFYFLKQKNIKTFFHLLTRIIN</sequence>
<dbReference type="CDD" id="cd00090">
    <property type="entry name" value="HTH_ARSR"/>
    <property type="match status" value="1"/>
</dbReference>
<dbReference type="GO" id="GO:0003677">
    <property type="term" value="F:DNA binding"/>
    <property type="evidence" value="ECO:0007669"/>
    <property type="project" value="UniProtKB-KW"/>
</dbReference>
<feature type="domain" description="HTH arsR-type" evidence="4">
    <location>
        <begin position="9"/>
        <end position="100"/>
    </location>
</feature>
<dbReference type="PANTHER" id="PTHR43132">
    <property type="entry name" value="ARSENICAL RESISTANCE OPERON REPRESSOR ARSR-RELATED"/>
    <property type="match status" value="1"/>
</dbReference>
<dbReference type="Pfam" id="PF01022">
    <property type="entry name" value="HTH_5"/>
    <property type="match status" value="1"/>
</dbReference>
<dbReference type="PRINTS" id="PR00778">
    <property type="entry name" value="HTHARSR"/>
</dbReference>
<name>A0A2G9ZJK3_9BACT</name>
<evidence type="ECO:0000256" key="1">
    <source>
        <dbReference type="ARBA" id="ARBA00023015"/>
    </source>
</evidence>
<evidence type="ECO:0000256" key="2">
    <source>
        <dbReference type="ARBA" id="ARBA00023125"/>
    </source>
</evidence>
<comment type="caution">
    <text evidence="5">The sequence shown here is derived from an EMBL/GenBank/DDBJ whole genome shotgun (WGS) entry which is preliminary data.</text>
</comment>
<organism evidence="5 6">
    <name type="scientific">Candidatus Falkowbacteria bacterium CG23_combo_of_CG06-09_8_20_14_all_49_15</name>
    <dbReference type="NCBI Taxonomy" id="1974572"/>
    <lineage>
        <taxon>Bacteria</taxon>
        <taxon>Candidatus Falkowiibacteriota</taxon>
    </lineage>
</organism>
<keyword evidence="2" id="KW-0238">DNA-binding</keyword>
<dbReference type="InterPro" id="IPR001845">
    <property type="entry name" value="HTH_ArsR_DNA-bd_dom"/>
</dbReference>
<dbReference type="InterPro" id="IPR011991">
    <property type="entry name" value="ArsR-like_HTH"/>
</dbReference>